<name>A0A165TSP1_9APHY</name>
<organism evidence="2 3">
    <name type="scientific">Daedalea quercina L-15889</name>
    <dbReference type="NCBI Taxonomy" id="1314783"/>
    <lineage>
        <taxon>Eukaryota</taxon>
        <taxon>Fungi</taxon>
        <taxon>Dikarya</taxon>
        <taxon>Basidiomycota</taxon>
        <taxon>Agaricomycotina</taxon>
        <taxon>Agaricomycetes</taxon>
        <taxon>Polyporales</taxon>
        <taxon>Fomitopsis</taxon>
    </lineage>
</organism>
<sequence length="145" mass="15255">MSFAYGNPPRGNEGCESRNNDPNNYGTQNQGQGNSPGSQPRFEDSGVSRREGAWDDNATPGTQRTAGHGDSLGNTGYQGNTTDNNVPGAGAGNWQQGNPGPQDGNQGSGKPPMGQRVKGTAEKMTGKVTGSSGMQQRGEQRRENW</sequence>
<feature type="compositionally biased region" description="Polar residues" evidence="1">
    <location>
        <begin position="72"/>
        <end position="85"/>
    </location>
</feature>
<evidence type="ECO:0000313" key="2">
    <source>
        <dbReference type="EMBL" id="KZT73886.1"/>
    </source>
</evidence>
<dbReference type="AlphaFoldDB" id="A0A165TSP1"/>
<protein>
    <submittedName>
        <fullName evidence="2">Uncharacterized protein</fullName>
    </submittedName>
</protein>
<feature type="compositionally biased region" description="Basic and acidic residues" evidence="1">
    <location>
        <begin position="41"/>
        <end position="53"/>
    </location>
</feature>
<dbReference type="OrthoDB" id="3170343at2759"/>
<keyword evidence="3" id="KW-1185">Reference proteome</keyword>
<feature type="compositionally biased region" description="Low complexity" evidence="1">
    <location>
        <begin position="92"/>
        <end position="109"/>
    </location>
</feature>
<proteinExistence type="predicted"/>
<dbReference type="STRING" id="1314783.A0A165TSP1"/>
<reference evidence="2 3" key="1">
    <citation type="journal article" date="2016" name="Mol. Biol. Evol.">
        <title>Comparative Genomics of Early-Diverging Mushroom-Forming Fungi Provides Insights into the Origins of Lignocellulose Decay Capabilities.</title>
        <authorList>
            <person name="Nagy L.G."/>
            <person name="Riley R."/>
            <person name="Tritt A."/>
            <person name="Adam C."/>
            <person name="Daum C."/>
            <person name="Floudas D."/>
            <person name="Sun H."/>
            <person name="Yadav J.S."/>
            <person name="Pangilinan J."/>
            <person name="Larsson K.H."/>
            <person name="Matsuura K."/>
            <person name="Barry K."/>
            <person name="Labutti K."/>
            <person name="Kuo R."/>
            <person name="Ohm R.A."/>
            <person name="Bhattacharya S.S."/>
            <person name="Shirouzu T."/>
            <person name="Yoshinaga Y."/>
            <person name="Martin F.M."/>
            <person name="Grigoriev I.V."/>
            <person name="Hibbett D.S."/>
        </authorList>
    </citation>
    <scope>NUCLEOTIDE SEQUENCE [LARGE SCALE GENOMIC DNA]</scope>
    <source>
        <strain evidence="2 3">L-15889</strain>
    </source>
</reference>
<evidence type="ECO:0000313" key="3">
    <source>
        <dbReference type="Proteomes" id="UP000076727"/>
    </source>
</evidence>
<accession>A0A165TSP1</accession>
<gene>
    <name evidence="2" type="ORF">DAEQUDRAFT_754281</name>
</gene>
<dbReference type="Proteomes" id="UP000076727">
    <property type="component" value="Unassembled WGS sequence"/>
</dbReference>
<feature type="compositionally biased region" description="Polar residues" evidence="1">
    <location>
        <begin position="128"/>
        <end position="137"/>
    </location>
</feature>
<evidence type="ECO:0000256" key="1">
    <source>
        <dbReference type="SAM" id="MobiDB-lite"/>
    </source>
</evidence>
<feature type="compositionally biased region" description="Low complexity" evidence="1">
    <location>
        <begin position="23"/>
        <end position="40"/>
    </location>
</feature>
<dbReference type="EMBL" id="KV429035">
    <property type="protein sequence ID" value="KZT73886.1"/>
    <property type="molecule type" value="Genomic_DNA"/>
</dbReference>
<feature type="region of interest" description="Disordered" evidence="1">
    <location>
        <begin position="1"/>
        <end position="145"/>
    </location>
</feature>